<evidence type="ECO:0000256" key="1">
    <source>
        <dbReference type="ARBA" id="ARBA00022679"/>
    </source>
</evidence>
<name>A0A427TX59_9BACI</name>
<keyword evidence="1 4" id="KW-0808">Transferase</keyword>
<dbReference type="InterPro" id="IPR045039">
    <property type="entry name" value="NSI-like"/>
</dbReference>
<gene>
    <name evidence="4" type="ORF">EJA10_02880</name>
</gene>
<organism evidence="4 5">
    <name type="scientific">Mesobacillus subterraneus</name>
    <dbReference type="NCBI Taxonomy" id="285983"/>
    <lineage>
        <taxon>Bacteria</taxon>
        <taxon>Bacillati</taxon>
        <taxon>Bacillota</taxon>
        <taxon>Bacilli</taxon>
        <taxon>Bacillales</taxon>
        <taxon>Bacillaceae</taxon>
        <taxon>Mesobacillus</taxon>
    </lineage>
</organism>
<dbReference type="AlphaFoldDB" id="A0A427TX59"/>
<evidence type="ECO:0000256" key="2">
    <source>
        <dbReference type="ARBA" id="ARBA00023315"/>
    </source>
</evidence>
<dbReference type="SUPFAM" id="SSF55729">
    <property type="entry name" value="Acyl-CoA N-acyltransferases (Nat)"/>
    <property type="match status" value="1"/>
</dbReference>
<proteinExistence type="predicted"/>
<dbReference type="GO" id="GO:0005737">
    <property type="term" value="C:cytoplasm"/>
    <property type="evidence" value="ECO:0007669"/>
    <property type="project" value="TreeGrafter"/>
</dbReference>
<evidence type="ECO:0000259" key="3">
    <source>
        <dbReference type="PROSITE" id="PS51186"/>
    </source>
</evidence>
<comment type="caution">
    <text evidence="4">The sequence shown here is derived from an EMBL/GenBank/DDBJ whole genome shotgun (WGS) entry which is preliminary data.</text>
</comment>
<keyword evidence="2" id="KW-0012">Acyltransferase</keyword>
<dbReference type="Gene3D" id="3.40.630.30">
    <property type="match status" value="1"/>
</dbReference>
<dbReference type="OrthoDB" id="9775804at2"/>
<dbReference type="InterPro" id="IPR016181">
    <property type="entry name" value="Acyl_CoA_acyltransferase"/>
</dbReference>
<dbReference type="InterPro" id="IPR000182">
    <property type="entry name" value="GNAT_dom"/>
</dbReference>
<evidence type="ECO:0000313" key="4">
    <source>
        <dbReference type="EMBL" id="RSD29068.1"/>
    </source>
</evidence>
<accession>A0A427TX59</accession>
<dbReference type="PROSITE" id="PS51186">
    <property type="entry name" value="GNAT"/>
    <property type="match status" value="1"/>
</dbReference>
<dbReference type="Pfam" id="PF00583">
    <property type="entry name" value="Acetyltransf_1"/>
    <property type="match status" value="1"/>
</dbReference>
<dbReference type="Proteomes" id="UP000279911">
    <property type="component" value="Unassembled WGS sequence"/>
</dbReference>
<dbReference type="EMBL" id="RSFW01000003">
    <property type="protein sequence ID" value="RSD29068.1"/>
    <property type="molecule type" value="Genomic_DNA"/>
</dbReference>
<reference evidence="5" key="1">
    <citation type="submission" date="2018-12" db="EMBL/GenBank/DDBJ databases">
        <title>Bacillus chawlae sp. nov., Bacillus glennii sp. nov., and Bacillus saganii sp. nov. Isolated from the Vehicle Assembly Building at Kennedy Space Center where the Viking Spacecraft were Assembled.</title>
        <authorList>
            <person name="Seuylemezian A."/>
            <person name="Vaishampayan P."/>
        </authorList>
    </citation>
    <scope>NUCLEOTIDE SEQUENCE [LARGE SCALE GENOMIC DNA]</scope>
    <source>
        <strain evidence="5">DSM 13966</strain>
    </source>
</reference>
<dbReference type="RefSeq" id="WP_125478501.1">
    <property type="nucleotide sequence ID" value="NZ_RSFW01000003.1"/>
</dbReference>
<dbReference type="PANTHER" id="PTHR43626">
    <property type="entry name" value="ACYL-COA N-ACYLTRANSFERASE"/>
    <property type="match status" value="1"/>
</dbReference>
<evidence type="ECO:0000313" key="5">
    <source>
        <dbReference type="Proteomes" id="UP000279911"/>
    </source>
</evidence>
<dbReference type="PANTHER" id="PTHR43626:SF4">
    <property type="entry name" value="GCN5-RELATED N-ACETYLTRANSFERASE 2, CHLOROPLASTIC"/>
    <property type="match status" value="1"/>
</dbReference>
<feature type="domain" description="N-acetyltransferase" evidence="3">
    <location>
        <begin position="3"/>
        <end position="133"/>
    </location>
</feature>
<sequence>MNIEIKSIDEKPIKASELLELYHNAGWWPERTEYDLAEMLSKTVSVGAWKDGNLIGFARAVTDGEFRAYIEDVVIHSSFQKGGTGTELISRLLEGLTHIDVISLFCEESLIPFYEKNDSKYSKAQYVMHRKQES</sequence>
<dbReference type="GO" id="GO:0008080">
    <property type="term" value="F:N-acetyltransferase activity"/>
    <property type="evidence" value="ECO:0007669"/>
    <property type="project" value="InterPro"/>
</dbReference>
<protein>
    <submittedName>
        <fullName evidence="4">GNAT family N-acetyltransferase</fullName>
    </submittedName>
</protein>